<evidence type="ECO:0000313" key="3">
    <source>
        <dbReference type="WBParaSite" id="TREG1_130060.1"/>
    </source>
</evidence>
<keyword evidence="1" id="KW-0812">Transmembrane</keyword>
<feature type="transmembrane region" description="Helical" evidence="1">
    <location>
        <begin position="30"/>
        <end position="50"/>
    </location>
</feature>
<sequence>MKRNAADEIMEGYDTSEKNLKRQRLERQPFSVSQVIWVRALCVLQLIFIFSSPSTQYGWC</sequence>
<accession>A0AA85IZ47</accession>
<proteinExistence type="predicted"/>
<reference evidence="2" key="1">
    <citation type="submission" date="2022-06" db="EMBL/GenBank/DDBJ databases">
        <authorList>
            <person name="Berger JAMES D."/>
            <person name="Berger JAMES D."/>
        </authorList>
    </citation>
    <scope>NUCLEOTIDE SEQUENCE [LARGE SCALE GENOMIC DNA]</scope>
</reference>
<dbReference type="AlphaFoldDB" id="A0AA85IZ47"/>
<reference evidence="3" key="2">
    <citation type="submission" date="2023-11" db="UniProtKB">
        <authorList>
            <consortium name="WormBaseParasite"/>
        </authorList>
    </citation>
    <scope>IDENTIFICATION</scope>
</reference>
<protein>
    <submittedName>
        <fullName evidence="3">Uncharacterized protein</fullName>
    </submittedName>
</protein>
<keyword evidence="1" id="KW-0472">Membrane</keyword>
<dbReference type="WBParaSite" id="TREG1_130060.1">
    <property type="protein sequence ID" value="TREG1_130060.1"/>
    <property type="gene ID" value="TREG1_130060"/>
</dbReference>
<organism evidence="2 3">
    <name type="scientific">Trichobilharzia regenti</name>
    <name type="common">Nasal bird schistosome</name>
    <dbReference type="NCBI Taxonomy" id="157069"/>
    <lineage>
        <taxon>Eukaryota</taxon>
        <taxon>Metazoa</taxon>
        <taxon>Spiralia</taxon>
        <taxon>Lophotrochozoa</taxon>
        <taxon>Platyhelminthes</taxon>
        <taxon>Trematoda</taxon>
        <taxon>Digenea</taxon>
        <taxon>Strigeidida</taxon>
        <taxon>Schistosomatoidea</taxon>
        <taxon>Schistosomatidae</taxon>
        <taxon>Trichobilharzia</taxon>
    </lineage>
</organism>
<evidence type="ECO:0000313" key="2">
    <source>
        <dbReference type="Proteomes" id="UP000050795"/>
    </source>
</evidence>
<dbReference type="Proteomes" id="UP000050795">
    <property type="component" value="Unassembled WGS sequence"/>
</dbReference>
<keyword evidence="1" id="KW-1133">Transmembrane helix</keyword>
<name>A0AA85IZ47_TRIRE</name>
<evidence type="ECO:0000256" key="1">
    <source>
        <dbReference type="SAM" id="Phobius"/>
    </source>
</evidence>
<keyword evidence="2" id="KW-1185">Reference proteome</keyword>